<comment type="similarity">
    <text evidence="2">Belongs to the ACC deaminase/D-cysteine desulfhydrase family.</text>
</comment>
<proteinExistence type="inferred from homology"/>
<evidence type="ECO:0000256" key="1">
    <source>
        <dbReference type="ARBA" id="ARBA00001933"/>
    </source>
</evidence>
<feature type="modified residue" description="N6-(pyridoxal phosphate)lysine" evidence="5">
    <location>
        <position position="49"/>
    </location>
</feature>
<keyword evidence="7" id="KW-1185">Reference proteome</keyword>
<evidence type="ECO:0008006" key="8">
    <source>
        <dbReference type="Google" id="ProtNLM"/>
    </source>
</evidence>
<reference evidence="6 7" key="1">
    <citation type="submission" date="2018-02" db="EMBL/GenBank/DDBJ databases">
        <title>Novel Leptospira species isolated from soil and water in Japan.</title>
        <authorList>
            <person name="Nakao R."/>
            <person name="Masuzawa T."/>
        </authorList>
    </citation>
    <scope>NUCLEOTIDE SEQUENCE [LARGE SCALE GENOMIC DNA]</scope>
    <source>
        <strain evidence="6 7">YH101</strain>
    </source>
</reference>
<dbReference type="SUPFAM" id="SSF53686">
    <property type="entry name" value="Tryptophan synthase beta subunit-like PLP-dependent enzymes"/>
    <property type="match status" value="1"/>
</dbReference>
<evidence type="ECO:0000313" key="6">
    <source>
        <dbReference type="EMBL" id="GBF49091.1"/>
    </source>
</evidence>
<sequence length="300" mass="33892">MIEKSLSSFFKELSQRELPIRFQQIGPMPETPELILVRDDTLPLGFGTKLRKIQGILSKLGNCKSICIVGSIHSNFLASFVTVFHCLGYKSKVFAFTKDATKRSANRCLVEYFANDLRLFSSRKEALLAHKLEVGAEGWLPEFGFMPEAVSGLQGLWEGIENSYPGRKTLFLEIGSGLSFLSAQDFFSQTQCEVQGLCIGESKSQFVELLLERTKVLGLGQDSISLDNIHEQRKPYAKRDIREREKAKSLFKTTGILFDPLYAMPMLEFLTSLPNKEKYPKPWLYLHQGGQINFLNFIGG</sequence>
<dbReference type="PANTHER" id="PTHR43780">
    <property type="entry name" value="1-AMINOCYCLOPROPANE-1-CARBOXYLATE DEAMINASE-RELATED"/>
    <property type="match status" value="1"/>
</dbReference>
<dbReference type="Gene3D" id="3.40.50.1100">
    <property type="match status" value="2"/>
</dbReference>
<keyword evidence="3 5" id="KW-0663">Pyridoxal phosphate</keyword>
<dbReference type="InterPro" id="IPR027278">
    <property type="entry name" value="ACCD_DCysDesulf"/>
</dbReference>
<dbReference type="InterPro" id="IPR036052">
    <property type="entry name" value="TrpB-like_PALP_sf"/>
</dbReference>
<evidence type="ECO:0000256" key="5">
    <source>
        <dbReference type="PIRSR" id="PIRSR006278-2"/>
    </source>
</evidence>
<feature type="active site" description="Nucleophile" evidence="4">
    <location>
        <position position="74"/>
    </location>
</feature>
<accession>A0A2P2DWS6</accession>
<comment type="cofactor">
    <cofactor evidence="1">
        <name>pyridoxal 5'-phosphate</name>
        <dbReference type="ChEBI" id="CHEBI:597326"/>
    </cofactor>
</comment>
<dbReference type="GO" id="GO:0019148">
    <property type="term" value="F:D-cysteine desulfhydrase activity"/>
    <property type="evidence" value="ECO:0007669"/>
    <property type="project" value="TreeGrafter"/>
</dbReference>
<dbReference type="AlphaFoldDB" id="A0A2P2DWS6"/>
<name>A0A2P2DWS6_9LEPT</name>
<dbReference type="PANTHER" id="PTHR43780:SF2">
    <property type="entry name" value="1-AMINOCYCLOPROPANE-1-CARBOXYLATE DEAMINASE-RELATED"/>
    <property type="match status" value="1"/>
</dbReference>
<evidence type="ECO:0000256" key="3">
    <source>
        <dbReference type="ARBA" id="ARBA00022898"/>
    </source>
</evidence>
<dbReference type="EMBL" id="BFBB01000002">
    <property type="protein sequence ID" value="GBF49091.1"/>
    <property type="molecule type" value="Genomic_DNA"/>
</dbReference>
<evidence type="ECO:0000313" key="7">
    <source>
        <dbReference type="Proteomes" id="UP000245133"/>
    </source>
</evidence>
<dbReference type="Proteomes" id="UP000245133">
    <property type="component" value="Unassembled WGS sequence"/>
</dbReference>
<evidence type="ECO:0000256" key="4">
    <source>
        <dbReference type="PIRSR" id="PIRSR006278-1"/>
    </source>
</evidence>
<organism evidence="6 7">
    <name type="scientific">Leptospira ryugenii</name>
    <dbReference type="NCBI Taxonomy" id="1917863"/>
    <lineage>
        <taxon>Bacteria</taxon>
        <taxon>Pseudomonadati</taxon>
        <taxon>Spirochaetota</taxon>
        <taxon>Spirochaetia</taxon>
        <taxon>Leptospirales</taxon>
        <taxon>Leptospiraceae</taxon>
        <taxon>Leptospira</taxon>
    </lineage>
</organism>
<comment type="caution">
    <text evidence="6">The sequence shown here is derived from an EMBL/GenBank/DDBJ whole genome shotgun (WGS) entry which is preliminary data.</text>
</comment>
<evidence type="ECO:0000256" key="2">
    <source>
        <dbReference type="ARBA" id="ARBA00008639"/>
    </source>
</evidence>
<gene>
    <name evidence="6" type="ORF">LPTSP4_06010</name>
</gene>
<protein>
    <recommendedName>
        <fullName evidence="8">1-aminocyclopropane-1-carboxylate deaminase</fullName>
    </recommendedName>
</protein>
<dbReference type="PIRSF" id="PIRSF006278">
    <property type="entry name" value="ACCD_DCysDesulf"/>
    <property type="match status" value="1"/>
</dbReference>